<feature type="coiled-coil region" evidence="1">
    <location>
        <begin position="415"/>
        <end position="442"/>
    </location>
</feature>
<evidence type="ECO:0000256" key="1">
    <source>
        <dbReference type="SAM" id="Coils"/>
    </source>
</evidence>
<accession>A0A1H7FEU8</accession>
<evidence type="ECO:0000313" key="3">
    <source>
        <dbReference type="Proteomes" id="UP000198521"/>
    </source>
</evidence>
<organism evidence="2 3">
    <name type="scientific">Aquimarina amphilecti</name>
    <dbReference type="NCBI Taxonomy" id="1038014"/>
    <lineage>
        <taxon>Bacteria</taxon>
        <taxon>Pseudomonadati</taxon>
        <taxon>Bacteroidota</taxon>
        <taxon>Flavobacteriia</taxon>
        <taxon>Flavobacteriales</taxon>
        <taxon>Flavobacteriaceae</taxon>
        <taxon>Aquimarina</taxon>
    </lineage>
</organism>
<dbReference type="AlphaFoldDB" id="A0A1H7FEU8"/>
<dbReference type="EMBL" id="FOAB01000001">
    <property type="protein sequence ID" value="SEK24616.1"/>
    <property type="molecule type" value="Genomic_DNA"/>
</dbReference>
<evidence type="ECO:0000313" key="2">
    <source>
        <dbReference type="EMBL" id="SEK24616.1"/>
    </source>
</evidence>
<proteinExistence type="predicted"/>
<keyword evidence="3" id="KW-1185">Reference proteome</keyword>
<protein>
    <submittedName>
        <fullName evidence="2">Uncharacterized protein</fullName>
    </submittedName>
</protein>
<gene>
    <name evidence="2" type="ORF">SAMN04487910_0065</name>
</gene>
<dbReference type="Proteomes" id="UP000198521">
    <property type="component" value="Unassembled WGS sequence"/>
</dbReference>
<dbReference type="STRING" id="1038014.SAMN04487910_0065"/>
<name>A0A1H7FEU8_AQUAM</name>
<dbReference type="Pfam" id="PF05947">
    <property type="entry name" value="T6SS_TssF"/>
    <property type="match status" value="1"/>
</dbReference>
<dbReference type="OrthoDB" id="1090083at2"/>
<dbReference type="InterPro" id="IPR010272">
    <property type="entry name" value="T6SS_TssF"/>
</dbReference>
<keyword evidence="1" id="KW-0175">Coiled coil</keyword>
<reference evidence="2 3" key="1">
    <citation type="submission" date="2016-10" db="EMBL/GenBank/DDBJ databases">
        <authorList>
            <person name="de Groot N.N."/>
        </authorList>
    </citation>
    <scope>NUCLEOTIDE SEQUENCE [LARGE SCALE GENOMIC DNA]</scope>
    <source>
        <strain evidence="2 3">DSM 25232</strain>
    </source>
</reference>
<sequence>MGTENKVQIKNRMIKKAASLWGVSPNEIESSFDPVVSLLIGACASEIEKISGEIDNSQTRITERLIQLMTPETLYGSRPAHGIVYAEPIEKKTTITPEHLLYYKKKIKTKNASTELKNIYFSPIQKSQLIDASVSRMICGNKIFELEGKRKTPIDLSLKSGGSLPPSTLYLGIKTEHSKISLKDVSFYFELLDVQENELFYHHLKNASFSFNNKEFKSFPGYYNSDISRRINLESIFDYKPNKTRNIEEQIKKLYKKHFISIKSDISLSSKADMPEEFSKFINQKDHDDLADFNWIKIVFPRIVDNSILESVFCTVNAFPGLNRKWESISYQLKDYIDIVPISTQELFLDVKSISNTSGKEYRLRENDSAIDDKGTYVIRRDNVSKLDYRKAREYLIHLIELLKDESASFSFFGNDFLQSNINELNQNISLLEKKVSDMKKSSEETNYISVKPYKKKDTLLVEYWTTSGEDANQIKSGNSLSIYQGSDLKQKGSMFLTSTFQGKNNLGMEERLNAYRRALLSRNRIVTREDVKALCYELCSNKVKEVKVSKGFKTDIHVSKGLIPCIEVKLLENKQENTSSVEWDSLKSNILSILEQQSLNVFPYKITVIS</sequence>